<comment type="catalytic activity">
    <reaction evidence="7">
        <text>ATP + H2O = ADP + phosphate + H(+)</text>
        <dbReference type="Rhea" id="RHEA:13065"/>
        <dbReference type="ChEBI" id="CHEBI:15377"/>
        <dbReference type="ChEBI" id="CHEBI:15378"/>
        <dbReference type="ChEBI" id="CHEBI:30616"/>
        <dbReference type="ChEBI" id="CHEBI:43474"/>
        <dbReference type="ChEBI" id="CHEBI:456216"/>
        <dbReference type="EC" id="3.6.4.13"/>
    </reaction>
</comment>
<dbReference type="GO" id="GO:0003723">
    <property type="term" value="F:RNA binding"/>
    <property type="evidence" value="ECO:0007669"/>
    <property type="project" value="UniProtKB-KW"/>
</dbReference>
<evidence type="ECO:0000256" key="8">
    <source>
        <dbReference type="SAM" id="MobiDB-lite"/>
    </source>
</evidence>
<accession>A0A6A6UVN0</accession>
<keyword evidence="6" id="KW-0694">RNA-binding</keyword>
<dbReference type="SUPFAM" id="SSF52540">
    <property type="entry name" value="P-loop containing nucleoside triphosphate hydrolases"/>
    <property type="match status" value="1"/>
</dbReference>
<evidence type="ECO:0000313" key="11">
    <source>
        <dbReference type="EMBL" id="KAF2675467.1"/>
    </source>
</evidence>
<dbReference type="GO" id="GO:0016787">
    <property type="term" value="F:hydrolase activity"/>
    <property type="evidence" value="ECO:0007669"/>
    <property type="project" value="UniProtKB-KW"/>
</dbReference>
<keyword evidence="12" id="KW-1185">Reference proteome</keyword>
<dbReference type="InterPro" id="IPR001650">
    <property type="entry name" value="Helicase_C-like"/>
</dbReference>
<keyword evidence="2" id="KW-0547">Nucleotide-binding</keyword>
<dbReference type="PROSITE" id="PS51194">
    <property type="entry name" value="HELICASE_CTER"/>
    <property type="match status" value="1"/>
</dbReference>
<dbReference type="OrthoDB" id="10256233at2759"/>
<evidence type="ECO:0000256" key="1">
    <source>
        <dbReference type="ARBA" id="ARBA00012552"/>
    </source>
</evidence>
<evidence type="ECO:0000256" key="2">
    <source>
        <dbReference type="ARBA" id="ARBA00022741"/>
    </source>
</evidence>
<dbReference type="InterPro" id="IPR011545">
    <property type="entry name" value="DEAD/DEAH_box_helicase_dom"/>
</dbReference>
<sequence>MSRALQSICIFCETKTISSLTPLRRPTSIVLSPSASSIHPQWSNQTRNVSRLAVKRKPARLDLSPDVAKSHPRKKGGAKDRRGFREGFANNGPWAGMNRTRVNPASLPTANLRAMSQAGDKASAGKSNNKSREPFHALKMQRALSHVPYAKRTAIKQAMSEVESFAQFGLVERVQEAIVPNGLGGMLDAKPTPIQKLAIPALLGERKKRTRSKEVRKQFLLAAETGSGKTLAYMIPTIDALKRQEVEEEEAGEAEKTANKEEEKKTLDLYDLEELEAQEAKLAAGRPRIIILVPTSELVDQVNKTAKAFAHHVKFRARAISTAYSADVIRNSVFNPAGIDMLISTPQLLTSIAQATPGVLSKVTHLIVDEADSLLDKSFEEHTTEIISRTTPSLKQLIMCSATIPRKMDNYLRDHYPDIVRLTTPNLHAIPRRVQLAVVDCDKGSFFCNKNLACADAIWNIGKKASVHDSEDSSYAEGDGIKRVVVFVNERSTVGELATYLQSKGIDATAFTRDTDARAEKDILAEFTQADLPQGSSSAVGGMSKAWQTSGIARKLDNVRVLVTTDIASRGIDTTPVRDVILYDVPNSTIDFIHRLGRTGRMGRRGRGIVLVGKHDRRDVVSEVKHGMFRGQALI</sequence>
<dbReference type="SMART" id="SM00490">
    <property type="entry name" value="HELICc"/>
    <property type="match status" value="1"/>
</dbReference>
<evidence type="ECO:0000259" key="9">
    <source>
        <dbReference type="PROSITE" id="PS51192"/>
    </source>
</evidence>
<feature type="compositionally biased region" description="Polar residues" evidence="8">
    <location>
        <begin position="34"/>
        <end position="49"/>
    </location>
</feature>
<dbReference type="PANTHER" id="PTHR47960">
    <property type="entry name" value="DEAD-BOX ATP-DEPENDENT RNA HELICASE 50"/>
    <property type="match status" value="1"/>
</dbReference>
<feature type="domain" description="Helicase ATP-binding" evidence="9">
    <location>
        <begin position="210"/>
        <end position="422"/>
    </location>
</feature>
<evidence type="ECO:0000256" key="4">
    <source>
        <dbReference type="ARBA" id="ARBA00022806"/>
    </source>
</evidence>
<keyword evidence="4 11" id="KW-0347">Helicase</keyword>
<proteinExistence type="predicted"/>
<name>A0A6A6UVN0_9PEZI</name>
<evidence type="ECO:0000256" key="7">
    <source>
        <dbReference type="ARBA" id="ARBA00047984"/>
    </source>
</evidence>
<protein>
    <recommendedName>
        <fullName evidence="1">RNA helicase</fullName>
        <ecNumber evidence="1">3.6.4.13</ecNumber>
    </recommendedName>
</protein>
<dbReference type="Pfam" id="PF00271">
    <property type="entry name" value="Helicase_C"/>
    <property type="match status" value="1"/>
</dbReference>
<dbReference type="PROSITE" id="PS51192">
    <property type="entry name" value="HELICASE_ATP_BIND_1"/>
    <property type="match status" value="1"/>
</dbReference>
<organism evidence="11 12">
    <name type="scientific">Microthyrium microscopicum</name>
    <dbReference type="NCBI Taxonomy" id="703497"/>
    <lineage>
        <taxon>Eukaryota</taxon>
        <taxon>Fungi</taxon>
        <taxon>Dikarya</taxon>
        <taxon>Ascomycota</taxon>
        <taxon>Pezizomycotina</taxon>
        <taxon>Dothideomycetes</taxon>
        <taxon>Dothideomycetes incertae sedis</taxon>
        <taxon>Microthyriales</taxon>
        <taxon>Microthyriaceae</taxon>
        <taxon>Microthyrium</taxon>
    </lineage>
</organism>
<dbReference type="GO" id="GO:0003724">
    <property type="term" value="F:RNA helicase activity"/>
    <property type="evidence" value="ECO:0007669"/>
    <property type="project" value="UniProtKB-EC"/>
</dbReference>
<dbReference type="SMART" id="SM00487">
    <property type="entry name" value="DEXDc"/>
    <property type="match status" value="1"/>
</dbReference>
<dbReference type="Proteomes" id="UP000799302">
    <property type="component" value="Unassembled WGS sequence"/>
</dbReference>
<evidence type="ECO:0000256" key="6">
    <source>
        <dbReference type="ARBA" id="ARBA00022884"/>
    </source>
</evidence>
<evidence type="ECO:0000313" key="12">
    <source>
        <dbReference type="Proteomes" id="UP000799302"/>
    </source>
</evidence>
<dbReference type="AlphaFoldDB" id="A0A6A6UVN0"/>
<dbReference type="Pfam" id="PF00270">
    <property type="entry name" value="DEAD"/>
    <property type="match status" value="1"/>
</dbReference>
<dbReference type="InterPro" id="IPR014001">
    <property type="entry name" value="Helicase_ATP-bd"/>
</dbReference>
<dbReference type="EMBL" id="MU004230">
    <property type="protein sequence ID" value="KAF2675467.1"/>
    <property type="molecule type" value="Genomic_DNA"/>
</dbReference>
<dbReference type="InterPro" id="IPR027417">
    <property type="entry name" value="P-loop_NTPase"/>
</dbReference>
<keyword evidence="3" id="KW-0378">Hydrolase</keyword>
<keyword evidence="5" id="KW-0067">ATP-binding</keyword>
<evidence type="ECO:0000259" key="10">
    <source>
        <dbReference type="PROSITE" id="PS51194"/>
    </source>
</evidence>
<gene>
    <name evidence="11" type="ORF">BT63DRAFT_436356</name>
</gene>
<evidence type="ECO:0000256" key="5">
    <source>
        <dbReference type="ARBA" id="ARBA00022840"/>
    </source>
</evidence>
<dbReference type="GO" id="GO:0005524">
    <property type="term" value="F:ATP binding"/>
    <property type="evidence" value="ECO:0007669"/>
    <property type="project" value="UniProtKB-KW"/>
</dbReference>
<dbReference type="Gene3D" id="3.40.50.300">
    <property type="entry name" value="P-loop containing nucleotide triphosphate hydrolases"/>
    <property type="match status" value="2"/>
</dbReference>
<feature type="domain" description="Helicase C-terminal" evidence="10">
    <location>
        <begin position="460"/>
        <end position="635"/>
    </location>
</feature>
<evidence type="ECO:0000256" key="3">
    <source>
        <dbReference type="ARBA" id="ARBA00022801"/>
    </source>
</evidence>
<reference evidence="11" key="1">
    <citation type="journal article" date="2020" name="Stud. Mycol.">
        <title>101 Dothideomycetes genomes: a test case for predicting lifestyles and emergence of pathogens.</title>
        <authorList>
            <person name="Haridas S."/>
            <person name="Albert R."/>
            <person name="Binder M."/>
            <person name="Bloem J."/>
            <person name="Labutti K."/>
            <person name="Salamov A."/>
            <person name="Andreopoulos B."/>
            <person name="Baker S."/>
            <person name="Barry K."/>
            <person name="Bills G."/>
            <person name="Bluhm B."/>
            <person name="Cannon C."/>
            <person name="Castanera R."/>
            <person name="Culley D."/>
            <person name="Daum C."/>
            <person name="Ezra D."/>
            <person name="Gonzalez J."/>
            <person name="Henrissat B."/>
            <person name="Kuo A."/>
            <person name="Liang C."/>
            <person name="Lipzen A."/>
            <person name="Lutzoni F."/>
            <person name="Magnuson J."/>
            <person name="Mondo S."/>
            <person name="Nolan M."/>
            <person name="Ohm R."/>
            <person name="Pangilinan J."/>
            <person name="Park H.-J."/>
            <person name="Ramirez L."/>
            <person name="Alfaro M."/>
            <person name="Sun H."/>
            <person name="Tritt A."/>
            <person name="Yoshinaga Y."/>
            <person name="Zwiers L.-H."/>
            <person name="Turgeon B."/>
            <person name="Goodwin S."/>
            <person name="Spatafora J."/>
            <person name="Crous P."/>
            <person name="Grigoriev I."/>
        </authorList>
    </citation>
    <scope>NUCLEOTIDE SEQUENCE</scope>
    <source>
        <strain evidence="11">CBS 115976</strain>
    </source>
</reference>
<feature type="region of interest" description="Disordered" evidence="8">
    <location>
        <begin position="34"/>
        <end position="100"/>
    </location>
</feature>
<dbReference type="EC" id="3.6.4.13" evidence="1"/>